<keyword evidence="4" id="KW-1185">Reference proteome</keyword>
<keyword evidence="2" id="KW-0732">Signal</keyword>
<reference evidence="4" key="1">
    <citation type="submission" date="2023-07" db="EMBL/GenBank/DDBJ databases">
        <title>30 novel species of actinomycetes from the DSMZ collection.</title>
        <authorList>
            <person name="Nouioui I."/>
        </authorList>
    </citation>
    <scope>NUCLEOTIDE SEQUENCE [LARGE SCALE GENOMIC DNA]</scope>
    <source>
        <strain evidence="4">DSM 41886</strain>
    </source>
</reference>
<dbReference type="EMBL" id="JAVREV010000020">
    <property type="protein sequence ID" value="MDT0446570.1"/>
    <property type="molecule type" value="Genomic_DNA"/>
</dbReference>
<evidence type="ECO:0000256" key="1">
    <source>
        <dbReference type="SAM" id="MobiDB-lite"/>
    </source>
</evidence>
<gene>
    <name evidence="3" type="ORF">RM779_28820</name>
</gene>
<sequence>MRSQQRRRRRTAALAATIITVLPVTFAAASPAAADNDAIGYPVFSGAENPVPDLAEGFAVAGTLRQQYEADLADGDGTDFWMDRMLARRGADPAGDWLFTRGRALFMKTHDPAQLGFAGSVAYWESIDDRSAYTVELLVDGREVALREDTGARLQTPSHWHSEYTADGGLRVVQTKFITDDNVAVTSLDLVNTGDADRQVTVRARSPYATEAADGELTGTVPARNDLTLLHPRLSGDGMAPADGVLEGAVAVPAGGSAGTKVQMGFVTQELADSRPAYDAIRGATPASAYTDHVREYNRWWADNLPYLDVPDDNIEKTLYYRWWLLRYNYLDANIPGSDYQFPTSMEGVLGYNNSIVLTTGMFVEDLKYLREPAYSYGPWVSAGEVSRNSRYTDNPGDPENWSNSYTQYLSEAACLLHGPRRPRRCAAEPRPLRGTGCPRAARNVRRGRQRPDRVRRRAHDGK</sequence>
<feature type="compositionally biased region" description="Basic residues" evidence="1">
    <location>
        <begin position="443"/>
        <end position="463"/>
    </location>
</feature>
<feature type="region of interest" description="Disordered" evidence="1">
    <location>
        <begin position="427"/>
        <end position="463"/>
    </location>
</feature>
<evidence type="ECO:0000256" key="2">
    <source>
        <dbReference type="SAM" id="SignalP"/>
    </source>
</evidence>
<organism evidence="3 4">
    <name type="scientific">Streptomyces johnsoniae</name>
    <dbReference type="NCBI Taxonomy" id="3075532"/>
    <lineage>
        <taxon>Bacteria</taxon>
        <taxon>Bacillati</taxon>
        <taxon>Actinomycetota</taxon>
        <taxon>Actinomycetes</taxon>
        <taxon>Kitasatosporales</taxon>
        <taxon>Streptomycetaceae</taxon>
        <taxon>Streptomyces</taxon>
    </lineage>
</organism>
<feature type="signal peptide" evidence="2">
    <location>
        <begin position="1"/>
        <end position="27"/>
    </location>
</feature>
<dbReference type="RefSeq" id="WP_311620721.1">
    <property type="nucleotide sequence ID" value="NZ_JAVREV010000020.1"/>
</dbReference>
<evidence type="ECO:0000313" key="3">
    <source>
        <dbReference type="EMBL" id="MDT0446570.1"/>
    </source>
</evidence>
<proteinExistence type="predicted"/>
<dbReference type="Proteomes" id="UP001183615">
    <property type="component" value="Unassembled WGS sequence"/>
</dbReference>
<evidence type="ECO:0000313" key="4">
    <source>
        <dbReference type="Proteomes" id="UP001183615"/>
    </source>
</evidence>
<comment type="caution">
    <text evidence="3">The sequence shown here is derived from an EMBL/GenBank/DDBJ whole genome shotgun (WGS) entry which is preliminary data.</text>
</comment>
<protein>
    <submittedName>
        <fullName evidence="3">Uncharacterized protein</fullName>
    </submittedName>
</protein>
<name>A0ABU2SEN9_9ACTN</name>
<accession>A0ABU2SEN9</accession>
<feature type="chain" id="PRO_5045489165" evidence="2">
    <location>
        <begin position="28"/>
        <end position="463"/>
    </location>
</feature>